<evidence type="ECO:0000313" key="3">
    <source>
        <dbReference type="EMBL" id="OIQ93929.1"/>
    </source>
</evidence>
<feature type="region of interest" description="Disordered" evidence="1">
    <location>
        <begin position="394"/>
        <end position="417"/>
    </location>
</feature>
<dbReference type="EMBL" id="MLJW01000197">
    <property type="protein sequence ID" value="OIQ93929.1"/>
    <property type="molecule type" value="Genomic_DNA"/>
</dbReference>
<sequence>MKNISKALIRPRTLLPLAAALALGLSACGGGGGGGVSSGTANFALTDAPVCNGLQNVVVTVTAIQLIGQSGTYSLTLPQPVQVDLTTLTNGAKLSLGNISVPAGTYQQLRLILAANTGNGGSYANYVVPANSTTQVPLTTPSAQQSGYKINGQFTVAANGQVSLTVDFNACRSVVMAGNSGQYILKPVLNLVDDEQSGSITGYLPTADAGAVVMAEDSQGHILKTTVAAAGAASTDPSTFTLGPLPASSTGYNVVIAPPAPSSGTPNPNIAPDVVLSVPVTVGQVTTLGSSSSPLPTLAITSTQDASYSGTINLAQEADTLIVAQEPLNSTTMISIAQTNGVESTSSTTTESYAMVLPTVAPNVASYSSGTLTFTQSSTAPAITIQAYASDGESGTAAGGGSITLSGSSDTTFEMDH</sequence>
<reference evidence="3" key="1">
    <citation type="submission" date="2016-10" db="EMBL/GenBank/DDBJ databases">
        <title>Sequence of Gallionella enrichment culture.</title>
        <authorList>
            <person name="Poehlein A."/>
            <person name="Muehling M."/>
            <person name="Daniel R."/>
        </authorList>
    </citation>
    <scope>NUCLEOTIDE SEQUENCE</scope>
</reference>
<dbReference type="PROSITE" id="PS51257">
    <property type="entry name" value="PROKAR_LIPOPROTEIN"/>
    <property type="match status" value="1"/>
</dbReference>
<comment type="caution">
    <text evidence="3">The sequence shown here is derived from an EMBL/GenBank/DDBJ whole genome shotgun (WGS) entry which is preliminary data.</text>
</comment>
<proteinExistence type="predicted"/>
<gene>
    <name evidence="3" type="ORF">GALL_241170</name>
</gene>
<evidence type="ECO:0000259" key="2">
    <source>
        <dbReference type="Pfam" id="PF14321"/>
    </source>
</evidence>
<dbReference type="InterPro" id="IPR025491">
    <property type="entry name" value="DUF4382"/>
</dbReference>
<feature type="domain" description="DUF4382" evidence="2">
    <location>
        <begin position="39"/>
        <end position="187"/>
    </location>
</feature>
<dbReference type="AlphaFoldDB" id="A0A1J5RDS6"/>
<accession>A0A1J5RDS6</accession>
<protein>
    <recommendedName>
        <fullName evidence="2">DUF4382 domain-containing protein</fullName>
    </recommendedName>
</protein>
<organism evidence="3">
    <name type="scientific">mine drainage metagenome</name>
    <dbReference type="NCBI Taxonomy" id="410659"/>
    <lineage>
        <taxon>unclassified sequences</taxon>
        <taxon>metagenomes</taxon>
        <taxon>ecological metagenomes</taxon>
    </lineage>
</organism>
<feature type="compositionally biased region" description="Polar residues" evidence="1">
    <location>
        <begin position="403"/>
        <end position="417"/>
    </location>
</feature>
<evidence type="ECO:0000256" key="1">
    <source>
        <dbReference type="SAM" id="MobiDB-lite"/>
    </source>
</evidence>
<name>A0A1J5RDS6_9ZZZZ</name>
<dbReference type="Pfam" id="PF14321">
    <property type="entry name" value="DUF4382"/>
    <property type="match status" value="1"/>
</dbReference>